<keyword evidence="2" id="KW-1185">Reference proteome</keyword>
<dbReference type="AlphaFoldDB" id="A0ABC9EX02"/>
<dbReference type="PANTHER" id="PTHR33377:SF111">
    <property type="entry name" value="OS01G0355700 PROTEIN"/>
    <property type="match status" value="1"/>
</dbReference>
<dbReference type="Proteomes" id="UP001497457">
    <property type="component" value="Chromosome 5rd"/>
</dbReference>
<dbReference type="SUPFAM" id="SSF52540">
    <property type="entry name" value="P-loop containing nucleoside triphosphate hydrolases"/>
    <property type="match status" value="1"/>
</dbReference>
<protein>
    <submittedName>
        <fullName evidence="1">Uncharacterized protein</fullName>
    </submittedName>
</protein>
<dbReference type="Gene3D" id="3.40.50.300">
    <property type="entry name" value="P-loop containing nucleotide triphosphate hydrolases"/>
    <property type="match status" value="1"/>
</dbReference>
<dbReference type="InterPro" id="IPR027417">
    <property type="entry name" value="P-loop_NTPase"/>
</dbReference>
<reference evidence="1" key="1">
    <citation type="submission" date="2024-10" db="EMBL/GenBank/DDBJ databases">
        <authorList>
            <person name="Ryan C."/>
        </authorList>
    </citation>
    <scope>NUCLEOTIDE SEQUENCE [LARGE SCALE GENOMIC DNA]</scope>
</reference>
<proteinExistence type="predicted"/>
<evidence type="ECO:0000313" key="2">
    <source>
        <dbReference type="Proteomes" id="UP001497457"/>
    </source>
</evidence>
<accession>A0ABC9EX02</accession>
<name>A0ABC9EX02_9POAL</name>
<evidence type="ECO:0000313" key="1">
    <source>
        <dbReference type="EMBL" id="CAL5065667.1"/>
    </source>
</evidence>
<dbReference type="EMBL" id="OZ075115">
    <property type="protein sequence ID" value="CAL5065667.1"/>
    <property type="molecule type" value="Genomic_DNA"/>
</dbReference>
<sequence length="508" mass="56718">MFPKMEEVIISAIIGEILSRSVSFLIEACSKRMQPPPSEPESLESLSRLLLRVGAVVEDAEGRRITNQAMLQQLSTLRHELQRGHFTLDTFRCHAHERDKAPPADHESGQHSFALSRFNPAKRLCVCSGSGSGERSRDLQRVIASLEASIQNATEFILLSGRYSRLARQPYSMYLLVDKCMFGRQMEMELIMKFLLQGEQDLCAEHLGVLPIVGPTNVGKSTLVEHACIAERVRDHFSQIVLLGGGDLVDNDMEALRAGAGVIKHENRAESGGGRVLIIVELERDISGDFWQRLYSTVKNRFAHGSKIIVTSRSDNIARFGTTLPIRLQFLTQEAFWYFFKVRNFGSVDVVMEHPKLASIAMEMARELSGCFMGAAIFGGMLRSRLDIGTWSLTLAASREFKKRNRFVYCSNPVDPWALSRPVLLPTVSRVSPGYFVVVKTPSAHGDGPAPKVSVQDVILGRARPHGKFAALGWKSHIPPHYNYVFSCEQRMQVSAVSRKNRTMKAST</sequence>
<dbReference type="PANTHER" id="PTHR33377">
    <property type="entry name" value="OS10G0134700 PROTEIN-RELATED"/>
    <property type="match status" value="1"/>
</dbReference>
<gene>
    <name evidence="1" type="ORF">URODEC1_LOCUS100057</name>
</gene>
<organism evidence="1 2">
    <name type="scientific">Urochloa decumbens</name>
    <dbReference type="NCBI Taxonomy" id="240449"/>
    <lineage>
        <taxon>Eukaryota</taxon>
        <taxon>Viridiplantae</taxon>
        <taxon>Streptophyta</taxon>
        <taxon>Embryophyta</taxon>
        <taxon>Tracheophyta</taxon>
        <taxon>Spermatophyta</taxon>
        <taxon>Magnoliopsida</taxon>
        <taxon>Liliopsida</taxon>
        <taxon>Poales</taxon>
        <taxon>Poaceae</taxon>
        <taxon>PACMAD clade</taxon>
        <taxon>Panicoideae</taxon>
        <taxon>Panicodae</taxon>
        <taxon>Paniceae</taxon>
        <taxon>Melinidinae</taxon>
        <taxon>Urochloa</taxon>
    </lineage>
</organism>